<evidence type="ECO:0000313" key="1">
    <source>
        <dbReference type="EMBL" id="KAG2598850.1"/>
    </source>
</evidence>
<dbReference type="EMBL" id="CM029045">
    <property type="protein sequence ID" value="KAG2598850.1"/>
    <property type="molecule type" value="Genomic_DNA"/>
</dbReference>
<dbReference type="AlphaFoldDB" id="A0A8T0SK34"/>
<proteinExistence type="predicted"/>
<name>A0A8T0SK34_PANVG</name>
<comment type="caution">
    <text evidence="1">The sequence shown here is derived from an EMBL/GenBank/DDBJ whole genome shotgun (WGS) entry which is preliminary data.</text>
</comment>
<organism evidence="1 2">
    <name type="scientific">Panicum virgatum</name>
    <name type="common">Blackwell switchgrass</name>
    <dbReference type="NCBI Taxonomy" id="38727"/>
    <lineage>
        <taxon>Eukaryota</taxon>
        <taxon>Viridiplantae</taxon>
        <taxon>Streptophyta</taxon>
        <taxon>Embryophyta</taxon>
        <taxon>Tracheophyta</taxon>
        <taxon>Spermatophyta</taxon>
        <taxon>Magnoliopsida</taxon>
        <taxon>Liliopsida</taxon>
        <taxon>Poales</taxon>
        <taxon>Poaceae</taxon>
        <taxon>PACMAD clade</taxon>
        <taxon>Panicoideae</taxon>
        <taxon>Panicodae</taxon>
        <taxon>Paniceae</taxon>
        <taxon>Panicinae</taxon>
        <taxon>Panicum</taxon>
        <taxon>Panicum sect. Hiantes</taxon>
    </lineage>
</organism>
<dbReference type="PANTHER" id="PTHR45786">
    <property type="entry name" value="DNA BINDING PROTEIN-LIKE"/>
    <property type="match status" value="1"/>
</dbReference>
<evidence type="ECO:0000313" key="2">
    <source>
        <dbReference type="Proteomes" id="UP000823388"/>
    </source>
</evidence>
<sequence>MRGNPYSEHFRTMGAVDNLEDYHVELNLDQRLDQRTYNVPITSEVAAVWIEGSERHGQFEHSVVLQGKDRSIHSIRSYHGCYDALLCPLFFPRGELGWHNCIPKVGVTAEQVNAAREVRKARAGGEDLGSAGNLCVSVRDYYCYKFQMRPDLWLLCLPDHGYGHRIIVHTYCNMVLWLFLRSHNIERLVNVRSEVQIADIRRSPSARRSQTTYRRTATMATIRDRATSSNTRWTRI</sequence>
<reference evidence="1" key="1">
    <citation type="submission" date="2020-05" db="EMBL/GenBank/DDBJ databases">
        <title>WGS assembly of Panicum virgatum.</title>
        <authorList>
            <person name="Lovell J.T."/>
            <person name="Jenkins J."/>
            <person name="Shu S."/>
            <person name="Juenger T.E."/>
            <person name="Schmutz J."/>
        </authorList>
    </citation>
    <scope>NUCLEOTIDE SEQUENCE</scope>
    <source>
        <strain evidence="1">AP13</strain>
    </source>
</reference>
<accession>A0A8T0SK34</accession>
<dbReference type="Proteomes" id="UP000823388">
    <property type="component" value="Chromosome 5K"/>
</dbReference>
<gene>
    <name evidence="1" type="ORF">PVAP13_5KG402014</name>
</gene>
<keyword evidence="2" id="KW-1185">Reference proteome</keyword>
<dbReference type="PANTHER" id="PTHR45786:SF71">
    <property type="entry name" value="HELITRON HELICASE-LIKE DOMAIN-CONTAINING PROTEIN"/>
    <property type="match status" value="1"/>
</dbReference>
<protein>
    <submittedName>
        <fullName evidence="1">Uncharacterized protein</fullName>
    </submittedName>
</protein>